<reference evidence="1" key="1">
    <citation type="submission" date="2018-05" db="EMBL/GenBank/DDBJ databases">
        <authorList>
            <person name="Lanie J.A."/>
            <person name="Ng W.-L."/>
            <person name="Kazmierczak K.M."/>
            <person name="Andrzejewski T.M."/>
            <person name="Davidsen T.M."/>
            <person name="Wayne K.J."/>
            <person name="Tettelin H."/>
            <person name="Glass J.I."/>
            <person name="Rusch D."/>
            <person name="Podicherti R."/>
            <person name="Tsui H.-C.T."/>
            <person name="Winkler M.E."/>
        </authorList>
    </citation>
    <scope>NUCLEOTIDE SEQUENCE</scope>
</reference>
<sequence length="95" mass="10466">GETAAHEMGHQLGLFHTTESGGTVFDILTDTAECLNSTKDFDRNGKMSAEECEGYGGENLMFWTAWNTSSRSAGKKQETLSSHQQYVLKYSPIAK</sequence>
<dbReference type="SUPFAM" id="SSF55486">
    <property type="entry name" value="Metalloproteases ('zincins'), catalytic domain"/>
    <property type="match status" value="1"/>
</dbReference>
<gene>
    <name evidence="1" type="ORF">METZ01_LOCUS404709</name>
</gene>
<dbReference type="InterPro" id="IPR024079">
    <property type="entry name" value="MetalloPept_cat_dom_sf"/>
</dbReference>
<organism evidence="1">
    <name type="scientific">marine metagenome</name>
    <dbReference type="NCBI Taxonomy" id="408172"/>
    <lineage>
        <taxon>unclassified sequences</taxon>
        <taxon>metagenomes</taxon>
        <taxon>ecological metagenomes</taxon>
    </lineage>
</organism>
<dbReference type="GO" id="GO:0008237">
    <property type="term" value="F:metallopeptidase activity"/>
    <property type="evidence" value="ECO:0007669"/>
    <property type="project" value="InterPro"/>
</dbReference>
<accession>A0A382W0P6</accession>
<dbReference type="EMBL" id="UINC01155794">
    <property type="protein sequence ID" value="SVD51855.1"/>
    <property type="molecule type" value="Genomic_DNA"/>
</dbReference>
<protein>
    <recommendedName>
        <fullName evidence="2">Peptidase M43 pregnancy-associated plasma-A domain-containing protein</fullName>
    </recommendedName>
</protein>
<evidence type="ECO:0008006" key="2">
    <source>
        <dbReference type="Google" id="ProtNLM"/>
    </source>
</evidence>
<proteinExistence type="predicted"/>
<dbReference type="AlphaFoldDB" id="A0A382W0P6"/>
<name>A0A382W0P6_9ZZZZ</name>
<evidence type="ECO:0000313" key="1">
    <source>
        <dbReference type="EMBL" id="SVD51855.1"/>
    </source>
</evidence>
<feature type="non-terminal residue" evidence="1">
    <location>
        <position position="1"/>
    </location>
</feature>
<dbReference type="Gene3D" id="3.40.390.10">
    <property type="entry name" value="Collagenase (Catalytic Domain)"/>
    <property type="match status" value="1"/>
</dbReference>